<dbReference type="Proteomes" id="UP000499080">
    <property type="component" value="Unassembled WGS sequence"/>
</dbReference>
<keyword evidence="2" id="KW-1185">Reference proteome</keyword>
<protein>
    <submittedName>
        <fullName evidence="1">Uncharacterized protein</fullName>
    </submittedName>
</protein>
<dbReference type="AlphaFoldDB" id="A0A4Y2VF32"/>
<gene>
    <name evidence="1" type="ORF">AVEN_25269_1</name>
</gene>
<dbReference type="EMBL" id="BGPR01046141">
    <property type="protein sequence ID" value="GBO23108.1"/>
    <property type="molecule type" value="Genomic_DNA"/>
</dbReference>
<sequence>MPRLRSRRTKSKTKGTVYSAIMWAHFPKEWLWIFGTSSCNDKGQSVCTGIDGLFYQMARASHSDRPRLWLKELVRAWISRYGTYDITFGSRYKFLIPLSLQALQTLGIPEELERRRYILSPMA</sequence>
<reference evidence="1 2" key="1">
    <citation type="journal article" date="2019" name="Sci. Rep.">
        <title>Orb-weaving spider Araneus ventricosus genome elucidates the spidroin gene catalogue.</title>
        <authorList>
            <person name="Kono N."/>
            <person name="Nakamura H."/>
            <person name="Ohtoshi R."/>
            <person name="Moran D.A.P."/>
            <person name="Shinohara A."/>
            <person name="Yoshida Y."/>
            <person name="Fujiwara M."/>
            <person name="Mori M."/>
            <person name="Tomita M."/>
            <person name="Arakawa K."/>
        </authorList>
    </citation>
    <scope>NUCLEOTIDE SEQUENCE [LARGE SCALE GENOMIC DNA]</scope>
</reference>
<organism evidence="1 2">
    <name type="scientific">Araneus ventricosus</name>
    <name type="common">Orbweaver spider</name>
    <name type="synonym">Epeira ventricosa</name>
    <dbReference type="NCBI Taxonomy" id="182803"/>
    <lineage>
        <taxon>Eukaryota</taxon>
        <taxon>Metazoa</taxon>
        <taxon>Ecdysozoa</taxon>
        <taxon>Arthropoda</taxon>
        <taxon>Chelicerata</taxon>
        <taxon>Arachnida</taxon>
        <taxon>Araneae</taxon>
        <taxon>Araneomorphae</taxon>
        <taxon>Entelegynae</taxon>
        <taxon>Araneoidea</taxon>
        <taxon>Araneidae</taxon>
        <taxon>Araneus</taxon>
    </lineage>
</organism>
<accession>A0A4Y2VF32</accession>
<proteinExistence type="predicted"/>
<comment type="caution">
    <text evidence="1">The sequence shown here is derived from an EMBL/GenBank/DDBJ whole genome shotgun (WGS) entry which is preliminary data.</text>
</comment>
<evidence type="ECO:0000313" key="2">
    <source>
        <dbReference type="Proteomes" id="UP000499080"/>
    </source>
</evidence>
<name>A0A4Y2VF32_ARAVE</name>
<evidence type="ECO:0000313" key="1">
    <source>
        <dbReference type="EMBL" id="GBO23108.1"/>
    </source>
</evidence>